<accession>A0ABV9LSH5</accession>
<dbReference type="EMBL" id="JBHSGU010000002">
    <property type="protein sequence ID" value="MFC4699441.1"/>
    <property type="molecule type" value="Genomic_DNA"/>
</dbReference>
<evidence type="ECO:0008006" key="3">
    <source>
        <dbReference type="Google" id="ProtNLM"/>
    </source>
</evidence>
<gene>
    <name evidence="1" type="ORF">ACFO4O_04625</name>
</gene>
<evidence type="ECO:0000313" key="2">
    <source>
        <dbReference type="Proteomes" id="UP001595897"/>
    </source>
</evidence>
<proteinExistence type="predicted"/>
<reference evidence="2" key="1">
    <citation type="journal article" date="2019" name="Int. J. Syst. Evol. Microbiol.">
        <title>The Global Catalogue of Microorganisms (GCM) 10K type strain sequencing project: providing services to taxonomists for standard genome sequencing and annotation.</title>
        <authorList>
            <consortium name="The Broad Institute Genomics Platform"/>
            <consortium name="The Broad Institute Genome Sequencing Center for Infectious Disease"/>
            <person name="Wu L."/>
            <person name="Ma J."/>
        </authorList>
    </citation>
    <scope>NUCLEOTIDE SEQUENCE [LARGE SCALE GENOMIC DNA]</scope>
    <source>
        <strain evidence="2">KACC 12507</strain>
    </source>
</reference>
<evidence type="ECO:0000313" key="1">
    <source>
        <dbReference type="EMBL" id="MFC4699441.1"/>
    </source>
</evidence>
<organism evidence="1 2">
    <name type="scientific">Glaciecola siphonariae</name>
    <dbReference type="NCBI Taxonomy" id="521012"/>
    <lineage>
        <taxon>Bacteria</taxon>
        <taxon>Pseudomonadati</taxon>
        <taxon>Pseudomonadota</taxon>
        <taxon>Gammaproteobacteria</taxon>
        <taxon>Alteromonadales</taxon>
        <taxon>Alteromonadaceae</taxon>
        <taxon>Glaciecola</taxon>
    </lineage>
</organism>
<dbReference type="Proteomes" id="UP001595897">
    <property type="component" value="Unassembled WGS sequence"/>
</dbReference>
<protein>
    <recommendedName>
        <fullName evidence="3">HTH cro/C1-type domain-containing protein</fullName>
    </recommendedName>
</protein>
<name>A0ABV9LSH5_9ALTE</name>
<sequence>MTGRAFIRLVAKRGIPLSCIANKLDCQLSTLKALERAEKVPKHYVFRFVNAFHSSLTESDMLALAH</sequence>
<keyword evidence="2" id="KW-1185">Reference proteome</keyword>
<dbReference type="RefSeq" id="WP_382406187.1">
    <property type="nucleotide sequence ID" value="NZ_JBHSGU010000002.1"/>
</dbReference>
<comment type="caution">
    <text evidence="1">The sequence shown here is derived from an EMBL/GenBank/DDBJ whole genome shotgun (WGS) entry which is preliminary data.</text>
</comment>